<dbReference type="AlphaFoldDB" id="A0A9D2EZY0"/>
<evidence type="ECO:0000259" key="2">
    <source>
        <dbReference type="PROSITE" id="PS50983"/>
    </source>
</evidence>
<dbReference type="Gene3D" id="3.40.50.1980">
    <property type="entry name" value="Nitrogenase molybdenum iron protein domain"/>
    <property type="match status" value="1"/>
</dbReference>
<proteinExistence type="inferred from homology"/>
<dbReference type="SUPFAM" id="SSF53807">
    <property type="entry name" value="Helical backbone' metal receptor"/>
    <property type="match status" value="1"/>
</dbReference>
<dbReference type="PROSITE" id="PS51257">
    <property type="entry name" value="PROKAR_LIPOPROTEIN"/>
    <property type="match status" value="1"/>
</dbReference>
<dbReference type="InterPro" id="IPR002491">
    <property type="entry name" value="ABC_transptr_periplasmic_BD"/>
</dbReference>
<dbReference type="EMBL" id="DXBM01000050">
    <property type="protein sequence ID" value="HIZ46620.1"/>
    <property type="molecule type" value="Genomic_DNA"/>
</dbReference>
<name>A0A9D2EZY0_9ACTN</name>
<protein>
    <submittedName>
        <fullName evidence="3">ABC transporter substrate-binding protein</fullName>
    </submittedName>
</protein>
<dbReference type="PANTHER" id="PTHR30535:SF34">
    <property type="entry name" value="MOLYBDATE-BINDING PROTEIN MOLA"/>
    <property type="match status" value="1"/>
</dbReference>
<organism evidence="3 4">
    <name type="scientific">Candidatus Olsenella pullistercoris</name>
    <dbReference type="NCBI Taxonomy" id="2838712"/>
    <lineage>
        <taxon>Bacteria</taxon>
        <taxon>Bacillati</taxon>
        <taxon>Actinomycetota</taxon>
        <taxon>Coriobacteriia</taxon>
        <taxon>Coriobacteriales</taxon>
        <taxon>Atopobiaceae</taxon>
        <taxon>Olsenella</taxon>
    </lineage>
</organism>
<dbReference type="PROSITE" id="PS50983">
    <property type="entry name" value="FE_B12_PBP"/>
    <property type="match status" value="1"/>
</dbReference>
<reference evidence="3" key="2">
    <citation type="submission" date="2021-04" db="EMBL/GenBank/DDBJ databases">
        <authorList>
            <person name="Gilroy R."/>
        </authorList>
    </citation>
    <scope>NUCLEOTIDE SEQUENCE</scope>
    <source>
        <strain evidence="3">ChiHjej12B11-14209</strain>
    </source>
</reference>
<accession>A0A9D2EZY0</accession>
<reference evidence="3" key="1">
    <citation type="journal article" date="2021" name="PeerJ">
        <title>Extensive microbial diversity within the chicken gut microbiome revealed by metagenomics and culture.</title>
        <authorList>
            <person name="Gilroy R."/>
            <person name="Ravi A."/>
            <person name="Getino M."/>
            <person name="Pursley I."/>
            <person name="Horton D.L."/>
            <person name="Alikhan N.F."/>
            <person name="Baker D."/>
            <person name="Gharbi K."/>
            <person name="Hall N."/>
            <person name="Watson M."/>
            <person name="Adriaenssens E.M."/>
            <person name="Foster-Nyarko E."/>
            <person name="Jarju S."/>
            <person name="Secka A."/>
            <person name="Antonio M."/>
            <person name="Oren A."/>
            <person name="Chaudhuri R.R."/>
            <person name="La Ragione R."/>
            <person name="Hildebrand F."/>
            <person name="Pallen M.J."/>
        </authorList>
    </citation>
    <scope>NUCLEOTIDE SEQUENCE</scope>
    <source>
        <strain evidence="3">ChiHjej12B11-14209</strain>
    </source>
</reference>
<dbReference type="Proteomes" id="UP000824062">
    <property type="component" value="Unassembled WGS sequence"/>
</dbReference>
<dbReference type="Pfam" id="PF01497">
    <property type="entry name" value="Peripla_BP_2"/>
    <property type="match status" value="1"/>
</dbReference>
<sequence length="387" mass="41000">MPHAISRRTLAKGALLAPLALVGCSGETPADLDKDGAQAQGLAALGEPSPVPLARATQFSLDSFEGGWKLATLASGESLLVVPEGEVAPEGLEDGVAVVRQPLENVYLASTGMICLVDAIGALDAVSISSVTAEDSPVPAFTERLEEGAITYGGIYRAPDYELISATGCPLAIENTNIDHVPEVRAKLEELGVTVLMEQSSREEDMLGRLEWIRLMGALFGRDEEAGEVFEDVAARVEEVSSEGPLGTTVAFFYVNEDGAAVTRRAGDYFCQMIEAAGGEYVSFSEDGAADSSPTTVTVEMEQFYAGARDADVIIYNGTIDDGVSTLDALVEKNGLLADFRAVQSGNVWTCDSNLYQQMTSMAEIISDLRAALSGASEPTTFFWRLG</sequence>
<dbReference type="PANTHER" id="PTHR30535">
    <property type="entry name" value="VITAMIN B12-BINDING PROTEIN"/>
    <property type="match status" value="1"/>
</dbReference>
<evidence type="ECO:0000256" key="1">
    <source>
        <dbReference type="ARBA" id="ARBA00008814"/>
    </source>
</evidence>
<comment type="similarity">
    <text evidence="1">Belongs to the bacterial solute-binding protein 8 family.</text>
</comment>
<evidence type="ECO:0000313" key="3">
    <source>
        <dbReference type="EMBL" id="HIZ46620.1"/>
    </source>
</evidence>
<comment type="caution">
    <text evidence="3">The sequence shown here is derived from an EMBL/GenBank/DDBJ whole genome shotgun (WGS) entry which is preliminary data.</text>
</comment>
<evidence type="ECO:0000313" key="4">
    <source>
        <dbReference type="Proteomes" id="UP000824062"/>
    </source>
</evidence>
<gene>
    <name evidence="3" type="ORF">IAA19_06330</name>
</gene>
<dbReference type="InterPro" id="IPR050902">
    <property type="entry name" value="ABC_Transporter_SBP"/>
</dbReference>
<feature type="domain" description="Fe/B12 periplasmic-binding" evidence="2">
    <location>
        <begin position="105"/>
        <end position="377"/>
    </location>
</feature>